<keyword evidence="5" id="KW-1185">Reference proteome</keyword>
<evidence type="ECO:0000259" key="1">
    <source>
        <dbReference type="PROSITE" id="PS51063"/>
    </source>
</evidence>
<feature type="domain" description="HTH crp-type" evidence="1">
    <location>
        <begin position="121"/>
        <end position="194"/>
    </location>
</feature>
<dbReference type="Gene3D" id="1.10.10.10">
    <property type="entry name" value="Winged helix-like DNA-binding domain superfamily/Winged helix DNA-binding domain"/>
    <property type="match status" value="1"/>
</dbReference>
<evidence type="ECO:0000313" key="2">
    <source>
        <dbReference type="EMBL" id="AWM30243.1"/>
    </source>
</evidence>
<dbReference type="InterPro" id="IPR036388">
    <property type="entry name" value="WH-like_DNA-bd_sf"/>
</dbReference>
<evidence type="ECO:0000313" key="6">
    <source>
        <dbReference type="Proteomes" id="UP000095768"/>
    </source>
</evidence>
<evidence type="ECO:0000313" key="5">
    <source>
        <dbReference type="Proteomes" id="UP000095412"/>
    </source>
</evidence>
<reference evidence="4 6" key="1">
    <citation type="submission" date="2016-09" db="EMBL/GenBank/DDBJ databases">
        <authorList>
            <consortium name="Pathogen Informatics"/>
        </authorList>
    </citation>
    <scope>NUCLEOTIDE SEQUENCE [LARGE SCALE GENOMIC DNA]</scope>
    <source>
        <strain evidence="4 6">82B</strain>
    </source>
</reference>
<organism evidence="4 6">
    <name type="scientific">Staphylococcus caeli</name>
    <dbReference type="NCBI Taxonomy" id="2201815"/>
    <lineage>
        <taxon>Bacteria</taxon>
        <taxon>Bacillati</taxon>
        <taxon>Bacillota</taxon>
        <taxon>Bacilli</taxon>
        <taxon>Bacillales</taxon>
        <taxon>Staphylococcaceae</taxon>
        <taxon>Staphylococcus</taxon>
    </lineage>
</organism>
<evidence type="ECO:0000313" key="4">
    <source>
        <dbReference type="EMBL" id="SCT12985.1"/>
    </source>
</evidence>
<dbReference type="AlphaFoldDB" id="A0A1D4NQP8"/>
<protein>
    <submittedName>
        <fullName evidence="2">Anaerobic regulatory protein</fullName>
    </submittedName>
    <submittedName>
        <fullName evidence="4">CarD family transcriptional regulator</fullName>
    </submittedName>
</protein>
<dbReference type="EMBL" id="FMPI01000012">
    <property type="protein sequence ID" value="SCT10014.1"/>
    <property type="molecule type" value="Genomic_DNA"/>
</dbReference>
<name>A0A1D4NQP8_9STAP</name>
<dbReference type="InterPro" id="IPR012318">
    <property type="entry name" value="HTH_CRP"/>
</dbReference>
<dbReference type="EMBL" id="MH155596">
    <property type="protein sequence ID" value="AWM30243.1"/>
    <property type="molecule type" value="Genomic_DNA"/>
</dbReference>
<dbReference type="SUPFAM" id="SSF46785">
    <property type="entry name" value="Winged helix' DNA-binding domain"/>
    <property type="match status" value="1"/>
</dbReference>
<dbReference type="GO" id="GO:0003677">
    <property type="term" value="F:DNA binding"/>
    <property type="evidence" value="ECO:0007669"/>
    <property type="project" value="InterPro"/>
</dbReference>
<reference evidence="3 5" key="2">
    <citation type="submission" date="2016-09" db="EMBL/GenBank/DDBJ databases">
        <authorList>
            <consortium name="Pathogen Informatics"/>
            <person name="Sun Q."/>
            <person name="Inoue M."/>
        </authorList>
    </citation>
    <scope>NUCLEOTIDE SEQUENCE [LARGE SCALE GENOMIC DNA]</scope>
    <source>
        <strain evidence="3 5">82C</strain>
    </source>
</reference>
<dbReference type="Proteomes" id="UP000095412">
    <property type="component" value="Unassembled WGS sequence"/>
</dbReference>
<dbReference type="RefSeq" id="WP_069995923.1">
    <property type="nucleotide sequence ID" value="NZ_FMPG01000008.1"/>
</dbReference>
<evidence type="ECO:0000313" key="3">
    <source>
        <dbReference type="EMBL" id="SCT10014.1"/>
    </source>
</evidence>
<dbReference type="GO" id="GO:0006355">
    <property type="term" value="P:regulation of DNA-templated transcription"/>
    <property type="evidence" value="ECO:0007669"/>
    <property type="project" value="InterPro"/>
</dbReference>
<dbReference type="InterPro" id="IPR036390">
    <property type="entry name" value="WH_DNA-bd_sf"/>
</dbReference>
<accession>A0A2U8RMU5</accession>
<accession>A0A1D4NQP8</accession>
<dbReference type="SMART" id="SM00419">
    <property type="entry name" value="HTH_CRP"/>
    <property type="match status" value="1"/>
</dbReference>
<proteinExistence type="predicted"/>
<sequence length="213" mass="25112">MAFSSIKRYISSNFPINEYKEKNYLEFNSNEFILIDEGILFKYQLYSNGEYNITNIYDNGSLIYLNSDNFGLFTKSDCSFYKVSERELNSIKDESIQKNIYEFLKTELIKKNMFIRDFSRFGKSERVLSTLIRLCNSFGVIKNNCIMIDIKLSHTELSQITYMARENVSRTMAKLKKEGIISYERGKIIVYDFEFLMKELQCEDCSIINCSMK</sequence>
<dbReference type="OrthoDB" id="9810708at2"/>
<dbReference type="PROSITE" id="PS51063">
    <property type="entry name" value="HTH_CRP_2"/>
    <property type="match status" value="1"/>
</dbReference>
<dbReference type="Proteomes" id="UP000095768">
    <property type="component" value="Unassembled WGS sequence"/>
</dbReference>
<dbReference type="EMBL" id="FMPG01000008">
    <property type="protein sequence ID" value="SCT12985.1"/>
    <property type="molecule type" value="Genomic_DNA"/>
</dbReference>
<dbReference type="Pfam" id="PF13545">
    <property type="entry name" value="HTH_Crp_2"/>
    <property type="match status" value="1"/>
</dbReference>
<gene>
    <name evidence="4" type="primary">ntcA</name>
    <name evidence="2" type="synonym">fnr</name>
    <name evidence="4" type="ORF">SAMEA2297795_01838</name>
    <name evidence="3" type="ORF">SAMEA2297796_01753</name>
    <name evidence="2" type="ORF">SCC82B_00103</name>
</gene>
<dbReference type="CDD" id="cd00092">
    <property type="entry name" value="HTH_CRP"/>
    <property type="match status" value="1"/>
</dbReference>
<reference evidence="2" key="3">
    <citation type="submission" date="2018-03" db="EMBL/GenBank/DDBJ databases">
        <title>A novel mecC allotype, mecC3, in a new Staphylococcus species, Staphylococcus caeli.</title>
        <authorList>
            <person name="MacFadyen A.C."/>
            <person name="Harrison E.M."/>
            <person name="Morgan F.J.E."/>
            <person name="Parkhill J."/>
            <person name="Holmes M.A."/>
            <person name="Paterson G.K."/>
        </authorList>
    </citation>
    <scope>NUCLEOTIDE SEQUENCE</scope>
    <source>
        <strain evidence="2">82B</strain>
    </source>
</reference>